<feature type="chain" id="PRO_5002369011" description="CCT domain-containing protein" evidence="11">
    <location>
        <begin position="19"/>
        <end position="491"/>
    </location>
</feature>
<organism evidence="14 15">
    <name type="scientific">Oryza rufipogon</name>
    <name type="common">Brownbeard rice</name>
    <name type="synonym">Asian wild rice</name>
    <dbReference type="NCBI Taxonomy" id="4529"/>
    <lineage>
        <taxon>Eukaryota</taxon>
        <taxon>Viridiplantae</taxon>
        <taxon>Streptophyta</taxon>
        <taxon>Embryophyta</taxon>
        <taxon>Tracheophyta</taxon>
        <taxon>Spermatophyta</taxon>
        <taxon>Magnoliopsida</taxon>
        <taxon>Liliopsida</taxon>
        <taxon>Poales</taxon>
        <taxon>Poaceae</taxon>
        <taxon>BOP clade</taxon>
        <taxon>Oryzoideae</taxon>
        <taxon>Oryzeae</taxon>
        <taxon>Oryzinae</taxon>
        <taxon>Oryza</taxon>
    </lineage>
</organism>
<keyword evidence="11" id="KW-0732">Signal</keyword>
<dbReference type="STRING" id="4529.A0A0E0NKB7"/>
<feature type="region of interest" description="Disordered" evidence="10">
    <location>
        <begin position="412"/>
        <end position="451"/>
    </location>
</feature>
<dbReference type="InterPro" id="IPR049808">
    <property type="entry name" value="CONSTANS-like_Bbox1"/>
</dbReference>
<evidence type="ECO:0000256" key="7">
    <source>
        <dbReference type="ARBA" id="ARBA00023242"/>
    </source>
</evidence>
<feature type="domain" description="B box-type" evidence="12">
    <location>
        <begin position="127"/>
        <end position="174"/>
    </location>
</feature>
<evidence type="ECO:0000313" key="15">
    <source>
        <dbReference type="Proteomes" id="UP000008022"/>
    </source>
</evidence>
<feature type="domain" description="B box-type" evidence="12">
    <location>
        <begin position="84"/>
        <end position="131"/>
    </location>
</feature>
<keyword evidence="5 8" id="KW-0863">Zinc-finger</keyword>
<proteinExistence type="inferred from homology"/>
<dbReference type="eggNOG" id="ENOG502QUBA">
    <property type="taxonomic scope" value="Eukaryota"/>
</dbReference>
<sequence>MNILIALVVIHLKCFCWLQSNSSGSFHGLYQYTYISPTLTKEWKQTHHYPGRIPLNSTVEQKARKVAVLVALSASGSAPVLYRTMDALCDFCREQRSMVYCRSDAASLCLSCDRNVHSANALSRRHTRTLLCDRCVGQPAAVRCLEENTSLCQNCDWNGHGAASSAAGHKRQTINCYSGCPSSAELSRIWSFSMDIPTVAAEPNCEEGINMMSINDNDVNNHCGAPEDGRLLDIASTALMSDLPTGDKFKPLIGSSSGDGMNLLPLNSDQPAEPVSTTPKAPCVTDKDMFNDGSVYGDFCVDDADLTFENYEELFGTSHVQTEQLFDDAGIDSYFEMKDVPADESNEQPKPVQPECSNVASVDSGMSNPAARADSSHCIPGRQAISNISLSFSGLTGESSAGDFQDCGVSSMILMGEPPWHPPGPESSSAGGSRDNALTRYKEKKKRRKFDKKIRYASRKARADVRKRVKGRFVKAGEAYDYDPLSQTRSY</sequence>
<evidence type="ECO:0000259" key="12">
    <source>
        <dbReference type="PROSITE" id="PS50119"/>
    </source>
</evidence>
<dbReference type="PANTHER" id="PTHR31717">
    <property type="entry name" value="ZINC FINGER PROTEIN CONSTANS-LIKE 10"/>
    <property type="match status" value="1"/>
</dbReference>
<evidence type="ECO:0000256" key="6">
    <source>
        <dbReference type="ARBA" id="ARBA00022833"/>
    </source>
</evidence>
<feature type="compositionally biased region" description="Polar residues" evidence="10">
    <location>
        <begin position="355"/>
        <end position="367"/>
    </location>
</feature>
<protein>
    <recommendedName>
        <fullName evidence="16">CCT domain-containing protein</fullName>
    </recommendedName>
</protein>
<dbReference type="OMA" id="PECSNVA"/>
<dbReference type="SMART" id="SM00336">
    <property type="entry name" value="BBOX"/>
    <property type="match status" value="2"/>
</dbReference>
<evidence type="ECO:0000256" key="2">
    <source>
        <dbReference type="ARBA" id="ARBA00010024"/>
    </source>
</evidence>
<evidence type="ECO:0000256" key="11">
    <source>
        <dbReference type="SAM" id="SignalP"/>
    </source>
</evidence>
<dbReference type="CDD" id="cd19821">
    <property type="entry name" value="Bbox1_BBX-like"/>
    <property type="match status" value="2"/>
</dbReference>
<evidence type="ECO:0000256" key="4">
    <source>
        <dbReference type="ARBA" id="ARBA00022737"/>
    </source>
</evidence>
<dbReference type="Proteomes" id="UP000008022">
    <property type="component" value="Unassembled WGS sequence"/>
</dbReference>
<keyword evidence="3" id="KW-0479">Metal-binding</keyword>
<keyword evidence="15" id="KW-1185">Reference proteome</keyword>
<reference evidence="14" key="2">
    <citation type="submission" date="2015-06" db="UniProtKB">
        <authorList>
            <consortium name="EnsemblPlants"/>
        </authorList>
    </citation>
    <scope>IDENTIFICATION</scope>
</reference>
<keyword evidence="6" id="KW-0862">Zinc</keyword>
<comment type="subcellular location">
    <subcellularLocation>
        <location evidence="1 9">Nucleus</location>
    </subcellularLocation>
</comment>
<evidence type="ECO:0000256" key="1">
    <source>
        <dbReference type="ARBA" id="ARBA00004123"/>
    </source>
</evidence>
<accession>A0A0E0NKB7</accession>
<dbReference type="InterPro" id="IPR010402">
    <property type="entry name" value="CCT_domain"/>
</dbReference>
<dbReference type="InterPro" id="IPR000315">
    <property type="entry name" value="Znf_B-box"/>
</dbReference>
<dbReference type="GO" id="GO:0006355">
    <property type="term" value="P:regulation of DNA-templated transcription"/>
    <property type="evidence" value="ECO:0007669"/>
    <property type="project" value="UniProtKB-ARBA"/>
</dbReference>
<feature type="domain" description="CCT" evidence="13">
    <location>
        <begin position="434"/>
        <end position="476"/>
    </location>
</feature>
<dbReference type="Pfam" id="PF22586">
    <property type="entry name" value="ANCHR-like_BBOX"/>
    <property type="match status" value="1"/>
</dbReference>
<dbReference type="GO" id="GO:0008270">
    <property type="term" value="F:zinc ion binding"/>
    <property type="evidence" value="ECO:0007669"/>
    <property type="project" value="UniProtKB-KW"/>
</dbReference>
<evidence type="ECO:0000313" key="14">
    <source>
        <dbReference type="EnsemblPlants" id="ORUFI02G32410.4"/>
    </source>
</evidence>
<evidence type="ECO:0008006" key="16">
    <source>
        <dbReference type="Google" id="ProtNLM"/>
    </source>
</evidence>
<dbReference type="PROSITE" id="PS50119">
    <property type="entry name" value="ZF_BBOX"/>
    <property type="match status" value="2"/>
</dbReference>
<keyword evidence="4" id="KW-0677">Repeat</keyword>
<dbReference type="EnsemblPlants" id="ORUFI02G32410.4">
    <property type="protein sequence ID" value="ORUFI02G32410.4"/>
    <property type="gene ID" value="ORUFI02G32410"/>
</dbReference>
<dbReference type="GO" id="GO:0005634">
    <property type="term" value="C:nucleus"/>
    <property type="evidence" value="ECO:0007669"/>
    <property type="project" value="UniProtKB-SubCell"/>
</dbReference>
<dbReference type="PROSITE" id="PS51017">
    <property type="entry name" value="CCT"/>
    <property type="match status" value="1"/>
</dbReference>
<evidence type="ECO:0000256" key="5">
    <source>
        <dbReference type="ARBA" id="ARBA00022771"/>
    </source>
</evidence>
<reference evidence="15" key="1">
    <citation type="submission" date="2013-06" db="EMBL/GenBank/DDBJ databases">
        <authorList>
            <person name="Zhao Q."/>
        </authorList>
    </citation>
    <scope>NUCLEOTIDE SEQUENCE</scope>
    <source>
        <strain evidence="15">cv. W1943</strain>
    </source>
</reference>
<name>A0A0E0NKB7_ORYRU</name>
<evidence type="ECO:0000256" key="10">
    <source>
        <dbReference type="SAM" id="MobiDB-lite"/>
    </source>
</evidence>
<dbReference type="Gramene" id="ORUFI02G32410.4">
    <property type="protein sequence ID" value="ORUFI02G32410.4"/>
    <property type="gene ID" value="ORUFI02G32410"/>
</dbReference>
<dbReference type="Pfam" id="PF06203">
    <property type="entry name" value="CCT"/>
    <property type="match status" value="1"/>
</dbReference>
<evidence type="ECO:0000256" key="8">
    <source>
        <dbReference type="PROSITE-ProRule" id="PRU00024"/>
    </source>
</evidence>
<feature type="compositionally biased region" description="Basic residues" evidence="10">
    <location>
        <begin position="442"/>
        <end position="451"/>
    </location>
</feature>
<keyword evidence="7 9" id="KW-0539">Nucleus</keyword>
<dbReference type="AlphaFoldDB" id="A0A0E0NKB7"/>
<evidence type="ECO:0000256" key="9">
    <source>
        <dbReference type="PROSITE-ProRule" id="PRU00357"/>
    </source>
</evidence>
<evidence type="ECO:0000256" key="3">
    <source>
        <dbReference type="ARBA" id="ARBA00022723"/>
    </source>
</evidence>
<comment type="similarity">
    <text evidence="2">Belongs to the CONSTANS family.</text>
</comment>
<evidence type="ECO:0000259" key="13">
    <source>
        <dbReference type="PROSITE" id="PS51017"/>
    </source>
</evidence>
<dbReference type="PANTHER" id="PTHR31717:SF138">
    <property type="entry name" value="CONSTANS-LIKE PROTEIN DAYS TO HEADING ON CHROMOSOME 2"/>
    <property type="match status" value="1"/>
</dbReference>
<feature type="signal peptide" evidence="11">
    <location>
        <begin position="1"/>
        <end position="18"/>
    </location>
</feature>
<feature type="region of interest" description="Disordered" evidence="10">
    <location>
        <begin position="342"/>
        <end position="375"/>
    </location>
</feature>